<accession>A0A3B8N508</accession>
<evidence type="ECO:0008006" key="3">
    <source>
        <dbReference type="Google" id="ProtNLM"/>
    </source>
</evidence>
<comment type="caution">
    <text evidence="1">The sequence shown here is derived from an EMBL/GenBank/DDBJ whole genome shotgun (WGS) entry which is preliminary data.</text>
</comment>
<sequence length="76" mass="8525">EIYEKTQELKEKINFIASSSEDISVNIENISKDLNEIAEKVKTLYTAQENTSLVASQVLKESETLKEAVGLHKAKN</sequence>
<dbReference type="Proteomes" id="UP000257240">
    <property type="component" value="Unassembled WGS sequence"/>
</dbReference>
<dbReference type="Gene3D" id="1.10.287.950">
    <property type="entry name" value="Methyl-accepting chemotaxis protein"/>
    <property type="match status" value="1"/>
</dbReference>
<dbReference type="EMBL" id="DLVE01000011">
    <property type="protein sequence ID" value="HAA83336.1"/>
    <property type="molecule type" value="Genomic_DNA"/>
</dbReference>
<proteinExistence type="predicted"/>
<protein>
    <recommendedName>
        <fullName evidence="3">Chemotaxis protein</fullName>
    </recommendedName>
</protein>
<evidence type="ECO:0000313" key="2">
    <source>
        <dbReference type="Proteomes" id="UP000257240"/>
    </source>
</evidence>
<evidence type="ECO:0000313" key="1">
    <source>
        <dbReference type="EMBL" id="HAA83336.1"/>
    </source>
</evidence>
<dbReference type="SUPFAM" id="SSF58104">
    <property type="entry name" value="Methyl-accepting chemotaxis protein (MCP) signaling domain"/>
    <property type="match status" value="1"/>
</dbReference>
<gene>
    <name evidence="1" type="ORF">DCE01_00875</name>
</gene>
<dbReference type="AlphaFoldDB" id="A0A3B8N508"/>
<reference evidence="1 2" key="1">
    <citation type="journal article" date="2018" name="Nat. Biotechnol.">
        <title>A standardized bacterial taxonomy based on genome phylogeny substantially revises the tree of life.</title>
        <authorList>
            <person name="Parks D.H."/>
            <person name="Chuvochina M."/>
            <person name="Waite D.W."/>
            <person name="Rinke C."/>
            <person name="Skarshewski A."/>
            <person name="Chaumeil P.A."/>
            <person name="Hugenholtz P."/>
        </authorList>
    </citation>
    <scope>NUCLEOTIDE SEQUENCE [LARGE SCALE GENOMIC DNA]</scope>
    <source>
        <strain evidence="1">UBA12529</strain>
    </source>
</reference>
<organism evidence="1 2">
    <name type="scientific">Thermodesulfobacterium commune</name>
    <dbReference type="NCBI Taxonomy" id="1741"/>
    <lineage>
        <taxon>Bacteria</taxon>
        <taxon>Pseudomonadati</taxon>
        <taxon>Thermodesulfobacteriota</taxon>
        <taxon>Thermodesulfobacteria</taxon>
        <taxon>Thermodesulfobacteriales</taxon>
        <taxon>Thermodesulfobacteriaceae</taxon>
        <taxon>Thermodesulfobacterium</taxon>
    </lineage>
</organism>
<name>A0A3B8N508_9BACT</name>
<feature type="non-terminal residue" evidence="1">
    <location>
        <position position="1"/>
    </location>
</feature>